<protein>
    <submittedName>
        <fullName evidence="14">PHD-finger</fullName>
    </submittedName>
</protein>
<evidence type="ECO:0000256" key="6">
    <source>
        <dbReference type="ARBA" id="ARBA00022833"/>
    </source>
</evidence>
<dbReference type="OrthoDB" id="5411773at2759"/>
<keyword evidence="5 11" id="KW-0863">Zinc-finger</keyword>
<evidence type="ECO:0000256" key="10">
    <source>
        <dbReference type="PIRSR" id="PIRSR628651-51"/>
    </source>
</evidence>
<dbReference type="GO" id="GO:0035267">
    <property type="term" value="C:NuA4 histone acetyltransferase complex"/>
    <property type="evidence" value="ECO:0007669"/>
    <property type="project" value="TreeGrafter"/>
</dbReference>
<dbReference type="AlphaFoldDB" id="A0A0B1SHV7"/>
<evidence type="ECO:0000256" key="3">
    <source>
        <dbReference type="ARBA" id="ARBA00022604"/>
    </source>
</evidence>
<dbReference type="PROSITE" id="PS50016">
    <property type="entry name" value="ZF_PHD_2"/>
    <property type="match status" value="1"/>
</dbReference>
<feature type="region of interest" description="Disordered" evidence="12">
    <location>
        <begin position="1"/>
        <end position="46"/>
    </location>
</feature>
<dbReference type="InterPro" id="IPR028651">
    <property type="entry name" value="ING_fam"/>
</dbReference>
<dbReference type="InterPro" id="IPR001965">
    <property type="entry name" value="Znf_PHD"/>
</dbReference>
<feature type="binding site" evidence="10">
    <location>
        <position position="90"/>
    </location>
    <ligand>
        <name>Zn(2+)</name>
        <dbReference type="ChEBI" id="CHEBI:29105"/>
        <label>2</label>
    </ligand>
</feature>
<evidence type="ECO:0000256" key="2">
    <source>
        <dbReference type="ARBA" id="ARBA00010210"/>
    </source>
</evidence>
<dbReference type="Proteomes" id="UP000053660">
    <property type="component" value="Unassembled WGS sequence"/>
</dbReference>
<dbReference type="InterPro" id="IPR019787">
    <property type="entry name" value="Znf_PHD-finger"/>
</dbReference>
<feature type="compositionally biased region" description="Acidic residues" evidence="12">
    <location>
        <begin position="27"/>
        <end position="43"/>
    </location>
</feature>
<keyword evidence="4 10" id="KW-0479">Metal-binding</keyword>
<feature type="binding site" evidence="10">
    <location>
        <position position="74"/>
    </location>
    <ligand>
        <name>Zn(2+)</name>
        <dbReference type="ChEBI" id="CHEBI:29105"/>
        <label>1</label>
    </ligand>
</feature>
<comment type="subcellular location">
    <subcellularLocation>
        <location evidence="1">Nucleus</location>
    </subcellularLocation>
</comment>
<dbReference type="PANTHER" id="PTHR10333">
    <property type="entry name" value="INHIBITOR OF GROWTH PROTEIN"/>
    <property type="match status" value="1"/>
</dbReference>
<evidence type="ECO:0000256" key="8">
    <source>
        <dbReference type="ARBA" id="ARBA00023163"/>
    </source>
</evidence>
<dbReference type="PROSITE" id="PS01359">
    <property type="entry name" value="ZF_PHD_1"/>
    <property type="match status" value="1"/>
</dbReference>
<keyword evidence="15" id="KW-1185">Reference proteome</keyword>
<evidence type="ECO:0000256" key="11">
    <source>
        <dbReference type="PROSITE-ProRule" id="PRU00146"/>
    </source>
</evidence>
<dbReference type="Pfam" id="PF00628">
    <property type="entry name" value="PHD"/>
    <property type="match status" value="1"/>
</dbReference>
<dbReference type="CDD" id="cd15505">
    <property type="entry name" value="PHD_ING"/>
    <property type="match status" value="1"/>
</dbReference>
<evidence type="ECO:0000259" key="13">
    <source>
        <dbReference type="PROSITE" id="PS50016"/>
    </source>
</evidence>
<keyword evidence="6 10" id="KW-0862">Zinc</keyword>
<dbReference type="PANTHER" id="PTHR10333:SF103">
    <property type="entry name" value="INHIBITOR OF GROWTH PROTEIN 3"/>
    <property type="match status" value="1"/>
</dbReference>
<gene>
    <name evidence="14" type="ORF">OESDEN_15781</name>
</gene>
<feature type="binding site" evidence="10">
    <location>
        <position position="68"/>
    </location>
    <ligand>
        <name>Zn(2+)</name>
        <dbReference type="ChEBI" id="CHEBI:29105"/>
        <label>2</label>
    </ligand>
</feature>
<evidence type="ECO:0000313" key="15">
    <source>
        <dbReference type="Proteomes" id="UP000053660"/>
    </source>
</evidence>
<evidence type="ECO:0000256" key="1">
    <source>
        <dbReference type="ARBA" id="ARBA00004123"/>
    </source>
</evidence>
<feature type="binding site" evidence="10">
    <location>
        <position position="77"/>
    </location>
    <ligand>
        <name>Zn(2+)</name>
        <dbReference type="ChEBI" id="CHEBI:29105"/>
        <label>1</label>
    </ligand>
</feature>
<organism evidence="14 15">
    <name type="scientific">Oesophagostomum dentatum</name>
    <name type="common">Nodular worm</name>
    <dbReference type="NCBI Taxonomy" id="61180"/>
    <lineage>
        <taxon>Eukaryota</taxon>
        <taxon>Metazoa</taxon>
        <taxon>Ecdysozoa</taxon>
        <taxon>Nematoda</taxon>
        <taxon>Chromadorea</taxon>
        <taxon>Rhabditida</taxon>
        <taxon>Rhabditina</taxon>
        <taxon>Rhabditomorpha</taxon>
        <taxon>Strongyloidea</taxon>
        <taxon>Strongylidae</taxon>
        <taxon>Oesophagostomum</taxon>
    </lineage>
</organism>
<keyword evidence="8" id="KW-0804">Transcription</keyword>
<name>A0A0B1SHV7_OESDE</name>
<evidence type="ECO:0000256" key="12">
    <source>
        <dbReference type="SAM" id="MobiDB-lite"/>
    </source>
</evidence>
<keyword evidence="3" id="KW-0341">Growth regulation</keyword>
<feature type="binding site" evidence="10">
    <location>
        <position position="50"/>
    </location>
    <ligand>
        <name>Zn(2+)</name>
        <dbReference type="ChEBI" id="CHEBI:29105"/>
        <label>1</label>
    </ligand>
</feature>
<dbReference type="Gene3D" id="3.30.40.10">
    <property type="entry name" value="Zinc/RING finger domain, C3HC4 (zinc finger)"/>
    <property type="match status" value="1"/>
</dbReference>
<dbReference type="SMART" id="SM00249">
    <property type="entry name" value="PHD"/>
    <property type="match status" value="1"/>
</dbReference>
<feature type="binding site" evidence="10">
    <location>
        <position position="93"/>
    </location>
    <ligand>
        <name>Zn(2+)</name>
        <dbReference type="ChEBI" id="CHEBI:29105"/>
        <label>2</label>
    </ligand>
</feature>
<evidence type="ECO:0000256" key="7">
    <source>
        <dbReference type="ARBA" id="ARBA00023015"/>
    </source>
</evidence>
<dbReference type="EMBL" id="KN568203">
    <property type="protein sequence ID" value="KHJ84504.1"/>
    <property type="molecule type" value="Genomic_DNA"/>
</dbReference>
<dbReference type="InterPro" id="IPR013083">
    <property type="entry name" value="Znf_RING/FYVE/PHD"/>
</dbReference>
<reference evidence="14 15" key="1">
    <citation type="submission" date="2014-03" db="EMBL/GenBank/DDBJ databases">
        <title>Draft genome of the hookworm Oesophagostomum dentatum.</title>
        <authorList>
            <person name="Mitreva M."/>
        </authorList>
    </citation>
    <scope>NUCLEOTIDE SEQUENCE [LARGE SCALE GENOMIC DNA]</scope>
    <source>
        <strain evidence="14 15">OD-Hann</strain>
    </source>
</reference>
<evidence type="ECO:0000256" key="5">
    <source>
        <dbReference type="ARBA" id="ARBA00022771"/>
    </source>
</evidence>
<accession>A0A0B1SHV7</accession>
<evidence type="ECO:0000256" key="9">
    <source>
        <dbReference type="ARBA" id="ARBA00023242"/>
    </source>
</evidence>
<keyword evidence="9" id="KW-0539">Nucleus</keyword>
<keyword evidence="7" id="KW-0805">Transcription regulation</keyword>
<feature type="domain" description="PHD-type" evidence="13">
    <location>
        <begin position="47"/>
        <end position="96"/>
    </location>
</feature>
<comment type="similarity">
    <text evidence="2">Belongs to the ING family.</text>
</comment>
<dbReference type="InterPro" id="IPR011011">
    <property type="entry name" value="Znf_FYVE_PHD"/>
</dbReference>
<dbReference type="InterPro" id="IPR019786">
    <property type="entry name" value="Zinc_finger_PHD-type_CS"/>
</dbReference>
<sequence length="115" mass="13451">MFKEAVQRQRHHHYQKSADIPHVNDASTEEDEEISEEDEDESDDSRRKWCFCNEKSYGDMVACDNKMCPYQWFHYPCVNITSTPKGRWYCPHCTEERSKRSETGDIGTVPTAAVL</sequence>
<evidence type="ECO:0000313" key="14">
    <source>
        <dbReference type="EMBL" id="KHJ84504.1"/>
    </source>
</evidence>
<evidence type="ECO:0000256" key="4">
    <source>
        <dbReference type="ARBA" id="ARBA00022723"/>
    </source>
</evidence>
<feature type="binding site" evidence="10">
    <location>
        <position position="63"/>
    </location>
    <ligand>
        <name>Zn(2+)</name>
        <dbReference type="ChEBI" id="CHEBI:29105"/>
        <label>2</label>
    </ligand>
</feature>
<dbReference type="GO" id="GO:0005634">
    <property type="term" value="C:nucleus"/>
    <property type="evidence" value="ECO:0007669"/>
    <property type="project" value="UniProtKB-SubCell"/>
</dbReference>
<proteinExistence type="inferred from homology"/>
<feature type="binding site" evidence="10">
    <location>
        <position position="52"/>
    </location>
    <ligand>
        <name>Zn(2+)</name>
        <dbReference type="ChEBI" id="CHEBI:29105"/>
        <label>1</label>
    </ligand>
</feature>
<dbReference type="SUPFAM" id="SSF57903">
    <property type="entry name" value="FYVE/PHD zinc finger"/>
    <property type="match status" value="1"/>
</dbReference>
<dbReference type="GO" id="GO:0008270">
    <property type="term" value="F:zinc ion binding"/>
    <property type="evidence" value="ECO:0007669"/>
    <property type="project" value="UniProtKB-KW"/>
</dbReference>